<dbReference type="AlphaFoldDB" id="A0A1B9IAK1"/>
<reference evidence="3" key="3">
    <citation type="submission" date="2016-07" db="EMBL/GenBank/DDBJ databases">
        <title>Evolution of pathogenesis and genome organization in the Tremellales.</title>
        <authorList>
            <person name="Cuomo C."/>
            <person name="Litvintseva A."/>
            <person name="Heitman J."/>
            <person name="Chen Y."/>
            <person name="Sun S."/>
            <person name="Springer D."/>
            <person name="Dromer F."/>
            <person name="Young S."/>
            <person name="Zeng Q."/>
            <person name="Chapman S."/>
            <person name="Gujja S."/>
            <person name="Saif S."/>
            <person name="Birren B."/>
        </authorList>
    </citation>
    <scope>NUCLEOTIDE SEQUENCE</scope>
    <source>
        <strain evidence="3">CBS 10737</strain>
    </source>
</reference>
<evidence type="ECO:0000256" key="1">
    <source>
        <dbReference type="SAM" id="MobiDB-lite"/>
    </source>
</evidence>
<evidence type="ECO:0000256" key="2">
    <source>
        <dbReference type="SAM" id="SignalP"/>
    </source>
</evidence>
<organism evidence="3">
    <name type="scientific">Kwoniella pini CBS 10737</name>
    <dbReference type="NCBI Taxonomy" id="1296096"/>
    <lineage>
        <taxon>Eukaryota</taxon>
        <taxon>Fungi</taxon>
        <taxon>Dikarya</taxon>
        <taxon>Basidiomycota</taxon>
        <taxon>Agaricomycotina</taxon>
        <taxon>Tremellomycetes</taxon>
        <taxon>Tremellales</taxon>
        <taxon>Cryptococcaceae</taxon>
        <taxon>Kwoniella</taxon>
    </lineage>
</organism>
<reference evidence="4" key="2">
    <citation type="submission" date="2013-07" db="EMBL/GenBank/DDBJ databases">
        <authorList>
            <consortium name="The Broad Institute Genome Sequencing Platform"/>
            <person name="Cuomo C."/>
            <person name="Litvintseva A."/>
            <person name="Chen Y."/>
            <person name="Heitman J."/>
            <person name="Sun S."/>
            <person name="Springer D."/>
            <person name="Dromer F."/>
            <person name="Young S.K."/>
            <person name="Zeng Q."/>
            <person name="Gargeya S."/>
            <person name="Fitzgerald M."/>
            <person name="Abouelleil A."/>
            <person name="Alvarado L."/>
            <person name="Berlin A.M."/>
            <person name="Chapman S.B."/>
            <person name="Dewar J."/>
            <person name="Goldberg J."/>
            <person name="Griggs A."/>
            <person name="Gujja S."/>
            <person name="Hansen M."/>
            <person name="Howarth C."/>
            <person name="Imamovic A."/>
            <person name="Larimer J."/>
            <person name="McCowan C."/>
            <person name="Murphy C."/>
            <person name="Pearson M."/>
            <person name="Priest M."/>
            <person name="Roberts A."/>
            <person name="Saif S."/>
            <person name="Shea T."/>
            <person name="Sykes S."/>
            <person name="Wortman J."/>
            <person name="Nusbaum C."/>
            <person name="Birren B."/>
        </authorList>
    </citation>
    <scope>NUCLEOTIDE SEQUENCE</scope>
    <source>
        <strain evidence="4">CBS 10737</strain>
    </source>
</reference>
<reference evidence="3" key="1">
    <citation type="submission" date="2013-07" db="EMBL/GenBank/DDBJ databases">
        <title>The Genome Sequence of Cryptococcus pinus CBS10737.</title>
        <authorList>
            <consortium name="The Broad Institute Genome Sequencing Platform"/>
            <person name="Cuomo C."/>
            <person name="Litvintseva A."/>
            <person name="Chen Y."/>
            <person name="Heitman J."/>
            <person name="Sun S."/>
            <person name="Springer D."/>
            <person name="Dromer F."/>
            <person name="Young S.K."/>
            <person name="Zeng Q."/>
            <person name="Gargeya S."/>
            <person name="Fitzgerald M."/>
            <person name="Abouelleil A."/>
            <person name="Alvarado L."/>
            <person name="Berlin A.M."/>
            <person name="Chapman S.B."/>
            <person name="Dewar J."/>
            <person name="Goldberg J."/>
            <person name="Griggs A."/>
            <person name="Gujja S."/>
            <person name="Hansen M."/>
            <person name="Howarth C."/>
            <person name="Imamovic A."/>
            <person name="Larimer J."/>
            <person name="McCowan C."/>
            <person name="Murphy C."/>
            <person name="Pearson M."/>
            <person name="Priest M."/>
            <person name="Roberts A."/>
            <person name="Saif S."/>
            <person name="Shea T."/>
            <person name="Sykes S."/>
            <person name="Wortman J."/>
            <person name="Nusbaum C."/>
            <person name="Birren B."/>
        </authorList>
    </citation>
    <scope>NUCLEOTIDE SEQUENCE [LARGE SCALE GENOMIC DNA]</scope>
    <source>
        <strain evidence="3">CBS 10737</strain>
    </source>
</reference>
<feature type="signal peptide" evidence="2">
    <location>
        <begin position="1"/>
        <end position="18"/>
    </location>
</feature>
<accession>A0A1B9IAK1</accession>
<keyword evidence="5" id="KW-1185">Reference proteome</keyword>
<dbReference type="EMBL" id="KI894008">
    <property type="protein sequence ID" value="OCF52450.1"/>
    <property type="molecule type" value="Genomic_DNA"/>
</dbReference>
<dbReference type="Proteomes" id="UP000094020">
    <property type="component" value="Chromosome 4"/>
</dbReference>
<evidence type="ECO:0000313" key="3">
    <source>
        <dbReference type="EMBL" id="OCF52450.1"/>
    </source>
</evidence>
<sequence length="177" mass="19406">MFMKYLAASMALLTCVSALKHEERDVKVLAGAPINALNLTVIPDSPVEGQNVTLDWGYGDAGSAPYNLQIGTGGYYSNLTWLYEYTNLTNTNLSWNVNVTAGETLIFQLWDAINTTTYTQNHLILPNNSTEINVNNSTISSSSSALPSEPTTEDKTEDEDESFLGEVLSTIQKELDE</sequence>
<name>A0A1B9IAK1_9TREE</name>
<feature type="compositionally biased region" description="Low complexity" evidence="1">
    <location>
        <begin position="136"/>
        <end position="150"/>
    </location>
</feature>
<dbReference type="EMBL" id="CP144522">
    <property type="protein sequence ID" value="WWC69316.1"/>
    <property type="molecule type" value="Genomic_DNA"/>
</dbReference>
<keyword evidence="2" id="KW-0732">Signal</keyword>
<feature type="chain" id="PRO_5008628463" evidence="2">
    <location>
        <begin position="19"/>
        <end position="177"/>
    </location>
</feature>
<dbReference type="RefSeq" id="XP_019013669.1">
    <property type="nucleotide sequence ID" value="XM_019153508.1"/>
</dbReference>
<protein>
    <submittedName>
        <fullName evidence="3">Uncharacterized protein</fullName>
    </submittedName>
</protein>
<feature type="region of interest" description="Disordered" evidence="1">
    <location>
        <begin position="136"/>
        <end position="177"/>
    </location>
</feature>
<evidence type="ECO:0000313" key="5">
    <source>
        <dbReference type="Proteomes" id="UP000094020"/>
    </source>
</evidence>
<evidence type="ECO:0000313" key="4">
    <source>
        <dbReference type="EMBL" id="WWC69316.1"/>
    </source>
</evidence>
<dbReference type="GeneID" id="30170109"/>
<reference evidence="4" key="4">
    <citation type="submission" date="2024-02" db="EMBL/GenBank/DDBJ databases">
        <title>Comparative genomics of Cryptococcus and Kwoniella reveals pathogenesis evolution and contrasting modes of karyotype evolution via chromosome fusion or intercentromeric recombination.</title>
        <authorList>
            <person name="Coelho M.A."/>
            <person name="David-Palma M."/>
            <person name="Shea T."/>
            <person name="Bowers K."/>
            <person name="McGinley-Smith S."/>
            <person name="Mohammad A.W."/>
            <person name="Gnirke A."/>
            <person name="Yurkov A.M."/>
            <person name="Nowrousian M."/>
            <person name="Sun S."/>
            <person name="Cuomo C.A."/>
            <person name="Heitman J."/>
        </authorList>
    </citation>
    <scope>NUCLEOTIDE SEQUENCE</scope>
    <source>
        <strain evidence="4">CBS 10737</strain>
    </source>
</reference>
<dbReference type="KEGG" id="kpin:30170109"/>
<gene>
    <name evidence="3" type="ORF">I206_01740</name>
    <name evidence="4" type="ORF">I206_103254</name>
</gene>
<dbReference type="OrthoDB" id="2563881at2759"/>
<proteinExistence type="predicted"/>